<keyword evidence="3" id="KW-0238">DNA-binding</keyword>
<keyword evidence="4" id="KW-0804">Transcription</keyword>
<dbReference type="GeneID" id="19265314"/>
<keyword evidence="2" id="KW-0805">Transcription regulation</keyword>
<evidence type="ECO:0000256" key="3">
    <source>
        <dbReference type="ARBA" id="ARBA00023125"/>
    </source>
</evidence>
<evidence type="ECO:0000256" key="1">
    <source>
        <dbReference type="ARBA" id="ARBA00004123"/>
    </source>
</evidence>
<dbReference type="InParanoid" id="W3XKA0"/>
<dbReference type="eggNOG" id="ENOG502SD7F">
    <property type="taxonomic scope" value="Eukaryota"/>
</dbReference>
<dbReference type="OrthoDB" id="5226580at2759"/>
<dbReference type="RefSeq" id="XP_007827073.1">
    <property type="nucleotide sequence ID" value="XM_007828882.1"/>
</dbReference>
<dbReference type="EMBL" id="KI912109">
    <property type="protein sequence ID" value="ETS86473.1"/>
    <property type="molecule type" value="Genomic_DNA"/>
</dbReference>
<dbReference type="AlphaFoldDB" id="W3XKA0"/>
<evidence type="ECO:0008006" key="8">
    <source>
        <dbReference type="Google" id="ProtNLM"/>
    </source>
</evidence>
<reference evidence="7" key="1">
    <citation type="journal article" date="2015" name="BMC Genomics">
        <title>Genomic and transcriptomic analysis of the endophytic fungus Pestalotiopsis fici reveals its lifestyle and high potential for synthesis of natural products.</title>
        <authorList>
            <person name="Wang X."/>
            <person name="Zhang X."/>
            <person name="Liu L."/>
            <person name="Xiang M."/>
            <person name="Wang W."/>
            <person name="Sun X."/>
            <person name="Che Y."/>
            <person name="Guo L."/>
            <person name="Liu G."/>
            <person name="Guo L."/>
            <person name="Wang C."/>
            <person name="Yin W.B."/>
            <person name="Stadler M."/>
            <person name="Zhang X."/>
            <person name="Liu X."/>
        </authorList>
    </citation>
    <scope>NUCLEOTIDE SEQUENCE [LARGE SCALE GENOMIC DNA]</scope>
    <source>
        <strain evidence="7">W106-1 / CGMCC3.15140</strain>
    </source>
</reference>
<proteinExistence type="predicted"/>
<keyword evidence="7" id="KW-1185">Reference proteome</keyword>
<protein>
    <recommendedName>
        <fullName evidence="8">Transcription factor domain-containing protein</fullName>
    </recommendedName>
</protein>
<comment type="subcellular location">
    <subcellularLocation>
        <location evidence="1">Nucleus</location>
    </subcellularLocation>
</comment>
<dbReference type="Proteomes" id="UP000030651">
    <property type="component" value="Unassembled WGS sequence"/>
</dbReference>
<keyword evidence="5" id="KW-0539">Nucleus</keyword>
<dbReference type="HOGENOM" id="CLU_630221_0_0_1"/>
<dbReference type="GO" id="GO:0000976">
    <property type="term" value="F:transcription cis-regulatory region binding"/>
    <property type="evidence" value="ECO:0007669"/>
    <property type="project" value="TreeGrafter"/>
</dbReference>
<dbReference type="InterPro" id="IPR051089">
    <property type="entry name" value="prtT"/>
</dbReference>
<dbReference type="GO" id="GO:0005634">
    <property type="term" value="C:nucleus"/>
    <property type="evidence" value="ECO:0007669"/>
    <property type="project" value="UniProtKB-SubCell"/>
</dbReference>
<gene>
    <name evidence="6" type="ORF">PFICI_00301</name>
</gene>
<evidence type="ECO:0000313" key="7">
    <source>
        <dbReference type="Proteomes" id="UP000030651"/>
    </source>
</evidence>
<evidence type="ECO:0000256" key="4">
    <source>
        <dbReference type="ARBA" id="ARBA00023163"/>
    </source>
</evidence>
<dbReference type="GO" id="GO:0000981">
    <property type="term" value="F:DNA-binding transcription factor activity, RNA polymerase II-specific"/>
    <property type="evidence" value="ECO:0007669"/>
    <property type="project" value="TreeGrafter"/>
</dbReference>
<accession>W3XKA0</accession>
<evidence type="ECO:0000313" key="6">
    <source>
        <dbReference type="EMBL" id="ETS86473.1"/>
    </source>
</evidence>
<sequence length="435" mass="47795">MHNTTPRPQGHAYQRQQPYLYAGNHFMPIVDLSPQSRAEEIQREWPFMWTSIQAICSTIPGAQSVLRARVQHTLANKLVIQGQGSLDLLVGLLCYMTWSFDLSRGKNHYYTLSNLAVLLAVDLGLDRTVPEGSATVLNCVSSAGGAPRQVADEVPRNHDADRALLGCFAAASTLSQATQVPGDPTLVAIARVMKMADDTARVTGRESFSVAPQGVAMLFLQSLKSSVQQIKLTLPPELLQHKVVLSYLYSSEAMISEQILFQHTLAQKSSTFDPGRLEALSVCTQAAKCCVENFLSIGADECAGISCFIMLHFSHSLQLLYRLSLLEEPAWDKATMQATINVLSYLNRAINHLSNAARLHKSNNIFSKSAEALKATFPVWSAALKQTTSVPTATRNTAPVYDGPSSVYPMDLNDDSWFTNVFASWTDQDAPIQTW</sequence>
<organism evidence="6 7">
    <name type="scientific">Pestalotiopsis fici (strain W106-1 / CGMCC3.15140)</name>
    <dbReference type="NCBI Taxonomy" id="1229662"/>
    <lineage>
        <taxon>Eukaryota</taxon>
        <taxon>Fungi</taxon>
        <taxon>Dikarya</taxon>
        <taxon>Ascomycota</taxon>
        <taxon>Pezizomycotina</taxon>
        <taxon>Sordariomycetes</taxon>
        <taxon>Xylariomycetidae</taxon>
        <taxon>Amphisphaeriales</taxon>
        <taxon>Sporocadaceae</taxon>
        <taxon>Pestalotiopsis</taxon>
    </lineage>
</organism>
<dbReference type="PANTHER" id="PTHR31845:SF32">
    <property type="entry name" value="MISCELLANEOUS ZN(II)2CYS6 TRANSCRIPTION FACTOR (EUROFUNG)-RELATED"/>
    <property type="match status" value="1"/>
</dbReference>
<name>W3XKA0_PESFW</name>
<dbReference type="PANTHER" id="PTHR31845">
    <property type="entry name" value="FINGER DOMAIN PROTEIN, PUTATIVE-RELATED"/>
    <property type="match status" value="1"/>
</dbReference>
<dbReference type="KEGG" id="pfy:PFICI_00301"/>
<evidence type="ECO:0000256" key="2">
    <source>
        <dbReference type="ARBA" id="ARBA00023015"/>
    </source>
</evidence>
<dbReference type="OMA" id="ADECAGI"/>
<evidence type="ECO:0000256" key="5">
    <source>
        <dbReference type="ARBA" id="ARBA00023242"/>
    </source>
</evidence>